<protein>
    <submittedName>
        <fullName evidence="3">Tetratricopeptide repeat protein</fullName>
    </submittedName>
</protein>
<feature type="chain" id="PRO_5038021077" evidence="2">
    <location>
        <begin position="25"/>
        <end position="572"/>
    </location>
</feature>
<dbReference type="Pfam" id="PF13181">
    <property type="entry name" value="TPR_8"/>
    <property type="match status" value="2"/>
</dbReference>
<dbReference type="Pfam" id="PF13432">
    <property type="entry name" value="TPR_16"/>
    <property type="match status" value="2"/>
</dbReference>
<sequence length="572" mass="65377">MLKQLLYSFCVGACLLLISNQAIGQKKGKNWETKLREAEFYFTEGEKYYILEDYSKALVLFQKSLDINDENATVYFKIGQIYAKGSELQKALENALRALELNDSNKYFYILVADIYTQLGNFPKAADTYEQLIDKIENTEIYLFELAALYLYQQRYDDAIATYNKVEKSYGISEEITFQKQKIYLQTNQLDLALEEGRKLIEAYPDEESFVIKQAEILMSNKREADAKSLLEDFLANHSNGNHQSRLILAELKRRSGEVESALSELKKAFSNPNFNAGNKIQLLAQYRASLPVNELKQLALPLGKLVVDTHPDVADAHIIYGDLLQQVGESENAKNQYVASTKIDPSNISVWQNIIQLHFELNEVDSVIYHSDIALELFPNQGILYYYNGAANLQQGNDEDAVFSLEQGKRLSSSNLSLLSGFNALLGDAYNNIKEYKKSDEAYEAALDFDPNNDLVLNNYSYFLAIRNQDLDKAEKMSKLVIDRNPTNVTYLDTYAWVLYTKEKYKEAKKVMEKAIEIGGVEAIHYEHYGDILYKLGKVDEAVEQWKIAKGMDPNAELIDKKIADRKLYEK</sequence>
<evidence type="ECO:0000256" key="2">
    <source>
        <dbReference type="SAM" id="SignalP"/>
    </source>
</evidence>
<dbReference type="InterPro" id="IPR011990">
    <property type="entry name" value="TPR-like_helical_dom_sf"/>
</dbReference>
<feature type="repeat" description="TPR" evidence="1">
    <location>
        <begin position="72"/>
        <end position="105"/>
    </location>
</feature>
<dbReference type="PANTHER" id="PTHR12558:SF47">
    <property type="entry name" value="LIPOPOLYSACCHARIDE ASSEMBLY PROTEIN B"/>
    <property type="match status" value="1"/>
</dbReference>
<dbReference type="PROSITE" id="PS50005">
    <property type="entry name" value="TPR"/>
    <property type="match status" value="4"/>
</dbReference>
<feature type="repeat" description="TPR" evidence="1">
    <location>
        <begin position="38"/>
        <end position="71"/>
    </location>
</feature>
<name>A0A974WGK7_9BACT</name>
<accession>A0A974WGK7</accession>
<dbReference type="SMART" id="SM00028">
    <property type="entry name" value="TPR"/>
    <property type="match status" value="9"/>
</dbReference>
<keyword evidence="2" id="KW-0732">Signal</keyword>
<dbReference type="Gene3D" id="1.25.40.10">
    <property type="entry name" value="Tetratricopeptide repeat domain"/>
    <property type="match status" value="2"/>
</dbReference>
<keyword evidence="1" id="KW-0802">TPR repeat</keyword>
<dbReference type="Pfam" id="PF13414">
    <property type="entry name" value="TPR_11"/>
    <property type="match status" value="1"/>
</dbReference>
<dbReference type="Proteomes" id="UP000662783">
    <property type="component" value="Chromosome"/>
</dbReference>
<organism evidence="3 4">
    <name type="scientific">Fulvivirga lutea</name>
    <dbReference type="NCBI Taxonomy" id="2810512"/>
    <lineage>
        <taxon>Bacteria</taxon>
        <taxon>Pseudomonadati</taxon>
        <taxon>Bacteroidota</taxon>
        <taxon>Cytophagia</taxon>
        <taxon>Cytophagales</taxon>
        <taxon>Fulvivirgaceae</taxon>
        <taxon>Fulvivirga</taxon>
    </lineage>
</organism>
<keyword evidence="4" id="KW-1185">Reference proteome</keyword>
<evidence type="ECO:0000256" key="1">
    <source>
        <dbReference type="PROSITE-ProRule" id="PRU00339"/>
    </source>
</evidence>
<reference evidence="3" key="1">
    <citation type="submission" date="2021-02" db="EMBL/GenBank/DDBJ databases">
        <title>Fulvivirga sp. S481 isolated from sea water.</title>
        <authorList>
            <person name="Bae S.S."/>
            <person name="Baek K."/>
        </authorList>
    </citation>
    <scope>NUCLEOTIDE SEQUENCE</scope>
    <source>
        <strain evidence="3">S481</strain>
    </source>
</reference>
<dbReference type="KEGG" id="fuv:JR347_18220"/>
<feature type="repeat" description="TPR" evidence="1">
    <location>
        <begin position="421"/>
        <end position="454"/>
    </location>
</feature>
<feature type="signal peptide" evidence="2">
    <location>
        <begin position="1"/>
        <end position="24"/>
    </location>
</feature>
<feature type="repeat" description="TPR" evidence="1">
    <location>
        <begin position="524"/>
        <end position="557"/>
    </location>
</feature>
<evidence type="ECO:0000313" key="4">
    <source>
        <dbReference type="Proteomes" id="UP000662783"/>
    </source>
</evidence>
<dbReference type="EMBL" id="CP070608">
    <property type="protein sequence ID" value="QSE97489.1"/>
    <property type="molecule type" value="Genomic_DNA"/>
</dbReference>
<dbReference type="AlphaFoldDB" id="A0A974WGK7"/>
<dbReference type="SUPFAM" id="SSF48452">
    <property type="entry name" value="TPR-like"/>
    <property type="match status" value="3"/>
</dbReference>
<evidence type="ECO:0000313" key="3">
    <source>
        <dbReference type="EMBL" id="QSE97489.1"/>
    </source>
</evidence>
<proteinExistence type="predicted"/>
<gene>
    <name evidence="3" type="ORF">JR347_18220</name>
</gene>
<dbReference type="RefSeq" id="WP_205722000.1">
    <property type="nucleotide sequence ID" value="NZ_CP070608.1"/>
</dbReference>
<dbReference type="PANTHER" id="PTHR12558">
    <property type="entry name" value="CELL DIVISION CYCLE 16,23,27"/>
    <property type="match status" value="1"/>
</dbReference>
<dbReference type="InterPro" id="IPR019734">
    <property type="entry name" value="TPR_rpt"/>
</dbReference>